<keyword evidence="3" id="KW-1003">Cell membrane</keyword>
<dbReference type="GO" id="GO:0055085">
    <property type="term" value="P:transmembrane transport"/>
    <property type="evidence" value="ECO:0007669"/>
    <property type="project" value="InterPro"/>
</dbReference>
<name>A0A270BGE7_9PROT</name>
<dbReference type="AlphaFoldDB" id="A0A270BGE7"/>
<feature type="transmembrane region" description="Helical" evidence="7">
    <location>
        <begin position="174"/>
        <end position="196"/>
    </location>
</feature>
<sequence>MTRYLFTRTLHAIFVLWGAFTLSFILLQVMPGDAVLVKFQDPELGLNPQQIADMRATYGADESAITQYIHVLGRTLHGNLGYSIETGLPVGHMLQAAYPTTLRLAIISFAGAIILSITFCTLALLLSEHVTGRYIASFISAIPGITSGIPVFWLEIVAIQLVSFHWKLIPVVGLSGWSAVFLPGLALAIPISAPLAQVFMTTAKRVQQLPFIDVLRARGLSPFRILCSHIIPNAFPPTLTVSGLVFGEILAGAVVTETVFGLDGLGQLAQQAVASQDVAVLQAIILISVAGFISIGLLSEFIQPLLDPRIGRNGQQRKY</sequence>
<dbReference type="Pfam" id="PF00528">
    <property type="entry name" value="BPD_transp_1"/>
    <property type="match status" value="1"/>
</dbReference>
<evidence type="ECO:0000313" key="10">
    <source>
        <dbReference type="Proteomes" id="UP000216033"/>
    </source>
</evidence>
<comment type="caution">
    <text evidence="9">The sequence shown here is derived from an EMBL/GenBank/DDBJ whole genome shotgun (WGS) entry which is preliminary data.</text>
</comment>
<feature type="transmembrane region" description="Helical" evidence="7">
    <location>
        <begin position="138"/>
        <end position="162"/>
    </location>
</feature>
<dbReference type="InterPro" id="IPR045621">
    <property type="entry name" value="BPD_transp_1_N"/>
</dbReference>
<evidence type="ECO:0000259" key="8">
    <source>
        <dbReference type="PROSITE" id="PS50928"/>
    </source>
</evidence>
<keyword evidence="6 7" id="KW-0472">Membrane</keyword>
<dbReference type="GeneID" id="98301467"/>
<accession>A0A270BGE7</accession>
<evidence type="ECO:0000313" key="9">
    <source>
        <dbReference type="EMBL" id="PAL23950.1"/>
    </source>
</evidence>
<dbReference type="InterPro" id="IPR035906">
    <property type="entry name" value="MetI-like_sf"/>
</dbReference>
<feature type="domain" description="ABC transmembrane type-1" evidence="8">
    <location>
        <begin position="98"/>
        <end position="299"/>
    </location>
</feature>
<feature type="transmembrane region" description="Helical" evidence="7">
    <location>
        <begin position="278"/>
        <end position="298"/>
    </location>
</feature>
<dbReference type="SUPFAM" id="SSF161098">
    <property type="entry name" value="MetI-like"/>
    <property type="match status" value="1"/>
</dbReference>
<dbReference type="Gene3D" id="1.10.3720.10">
    <property type="entry name" value="MetI-like"/>
    <property type="match status" value="1"/>
</dbReference>
<keyword evidence="5 7" id="KW-1133">Transmembrane helix</keyword>
<gene>
    <name evidence="9" type="ORF">B9K05_09185</name>
</gene>
<evidence type="ECO:0000256" key="5">
    <source>
        <dbReference type="ARBA" id="ARBA00022989"/>
    </source>
</evidence>
<dbReference type="Pfam" id="PF19300">
    <property type="entry name" value="BPD_transp_1_N"/>
    <property type="match status" value="1"/>
</dbReference>
<dbReference type="Proteomes" id="UP000216033">
    <property type="component" value="Unassembled WGS sequence"/>
</dbReference>
<keyword evidence="4 7" id="KW-0812">Transmembrane</keyword>
<dbReference type="PANTHER" id="PTHR43163">
    <property type="entry name" value="DIPEPTIDE TRANSPORT SYSTEM PERMEASE PROTEIN DPPB-RELATED"/>
    <property type="match status" value="1"/>
</dbReference>
<organism evidence="9 10">
    <name type="scientific">Acetobacter syzygii</name>
    <dbReference type="NCBI Taxonomy" id="146476"/>
    <lineage>
        <taxon>Bacteria</taxon>
        <taxon>Pseudomonadati</taxon>
        <taxon>Pseudomonadota</taxon>
        <taxon>Alphaproteobacteria</taxon>
        <taxon>Acetobacterales</taxon>
        <taxon>Acetobacteraceae</taxon>
        <taxon>Acetobacter</taxon>
    </lineage>
</organism>
<feature type="transmembrane region" description="Helical" evidence="7">
    <location>
        <begin position="12"/>
        <end position="30"/>
    </location>
</feature>
<protein>
    <submittedName>
        <fullName evidence="9">Peptide ABC transporter permease</fullName>
    </submittedName>
</protein>
<dbReference type="EMBL" id="NDFP01000009">
    <property type="protein sequence ID" value="PAL23950.1"/>
    <property type="molecule type" value="Genomic_DNA"/>
</dbReference>
<comment type="subcellular location">
    <subcellularLocation>
        <location evidence="1 7">Cell membrane</location>
        <topology evidence="1 7">Multi-pass membrane protein</topology>
    </subcellularLocation>
</comment>
<dbReference type="PANTHER" id="PTHR43163:SF6">
    <property type="entry name" value="DIPEPTIDE TRANSPORT SYSTEM PERMEASE PROTEIN DPPB-RELATED"/>
    <property type="match status" value="1"/>
</dbReference>
<evidence type="ECO:0000256" key="7">
    <source>
        <dbReference type="RuleBase" id="RU363032"/>
    </source>
</evidence>
<dbReference type="OrthoDB" id="9805855at2"/>
<dbReference type="RefSeq" id="WP_048852878.1">
    <property type="nucleotide sequence ID" value="NZ_BAMZ01000004.1"/>
</dbReference>
<dbReference type="InterPro" id="IPR000515">
    <property type="entry name" value="MetI-like"/>
</dbReference>
<dbReference type="CDD" id="cd06261">
    <property type="entry name" value="TM_PBP2"/>
    <property type="match status" value="1"/>
</dbReference>
<feature type="transmembrane region" description="Helical" evidence="7">
    <location>
        <begin position="104"/>
        <end position="126"/>
    </location>
</feature>
<evidence type="ECO:0000256" key="4">
    <source>
        <dbReference type="ARBA" id="ARBA00022692"/>
    </source>
</evidence>
<evidence type="ECO:0000256" key="1">
    <source>
        <dbReference type="ARBA" id="ARBA00004651"/>
    </source>
</evidence>
<proteinExistence type="inferred from homology"/>
<keyword evidence="10" id="KW-1185">Reference proteome</keyword>
<reference evidence="9 10" key="1">
    <citation type="submission" date="2017-04" db="EMBL/GenBank/DDBJ databases">
        <title>Kefir bacterial isolates.</title>
        <authorList>
            <person name="Kim Y."/>
            <person name="Blasche S."/>
            <person name="Patil K.R."/>
        </authorList>
    </citation>
    <scope>NUCLEOTIDE SEQUENCE [LARGE SCALE GENOMIC DNA]</scope>
    <source>
        <strain evidence="9 10">KR-2</strain>
    </source>
</reference>
<keyword evidence="2 7" id="KW-0813">Transport</keyword>
<dbReference type="PROSITE" id="PS50928">
    <property type="entry name" value="ABC_TM1"/>
    <property type="match status" value="1"/>
</dbReference>
<evidence type="ECO:0000256" key="3">
    <source>
        <dbReference type="ARBA" id="ARBA00022475"/>
    </source>
</evidence>
<comment type="similarity">
    <text evidence="7">Belongs to the binding-protein-dependent transport system permease family.</text>
</comment>
<evidence type="ECO:0000256" key="2">
    <source>
        <dbReference type="ARBA" id="ARBA00022448"/>
    </source>
</evidence>
<dbReference type="STRING" id="1231343.Absy_004_006"/>
<dbReference type="GO" id="GO:0005886">
    <property type="term" value="C:plasma membrane"/>
    <property type="evidence" value="ECO:0007669"/>
    <property type="project" value="UniProtKB-SubCell"/>
</dbReference>
<evidence type="ECO:0000256" key="6">
    <source>
        <dbReference type="ARBA" id="ARBA00023136"/>
    </source>
</evidence>